<dbReference type="HOGENOM" id="CLU_2609937_0_0_1"/>
<protein>
    <submittedName>
        <fullName evidence="1">Uncharacterized protein</fullName>
    </submittedName>
</protein>
<evidence type="ECO:0000313" key="1">
    <source>
        <dbReference type="EnsemblPlants" id="OGLUM06G22200.1"/>
    </source>
</evidence>
<dbReference type="EnsemblPlants" id="OGLUM06G22200.1">
    <property type="protein sequence ID" value="OGLUM06G22200.1"/>
    <property type="gene ID" value="OGLUM06G22200"/>
</dbReference>
<dbReference type="AlphaFoldDB" id="A0A0E0ABW6"/>
<organism evidence="1">
    <name type="scientific">Oryza glumipatula</name>
    <dbReference type="NCBI Taxonomy" id="40148"/>
    <lineage>
        <taxon>Eukaryota</taxon>
        <taxon>Viridiplantae</taxon>
        <taxon>Streptophyta</taxon>
        <taxon>Embryophyta</taxon>
        <taxon>Tracheophyta</taxon>
        <taxon>Spermatophyta</taxon>
        <taxon>Magnoliopsida</taxon>
        <taxon>Liliopsida</taxon>
        <taxon>Poales</taxon>
        <taxon>Poaceae</taxon>
        <taxon>BOP clade</taxon>
        <taxon>Oryzoideae</taxon>
        <taxon>Oryzeae</taxon>
        <taxon>Oryzinae</taxon>
        <taxon>Oryza</taxon>
    </lineage>
</organism>
<name>A0A0E0ABW6_9ORYZ</name>
<accession>A0A0E0ABW6</accession>
<proteinExistence type="predicted"/>
<keyword evidence="2" id="KW-1185">Reference proteome</keyword>
<reference evidence="1" key="1">
    <citation type="submission" date="2015-04" db="UniProtKB">
        <authorList>
            <consortium name="EnsemblPlants"/>
        </authorList>
    </citation>
    <scope>IDENTIFICATION</scope>
</reference>
<evidence type="ECO:0000313" key="2">
    <source>
        <dbReference type="Proteomes" id="UP000026961"/>
    </source>
</evidence>
<dbReference type="Gramene" id="OGLUM06G22200.1">
    <property type="protein sequence ID" value="OGLUM06G22200.1"/>
    <property type="gene ID" value="OGLUM06G22200"/>
</dbReference>
<reference evidence="1" key="2">
    <citation type="submission" date="2018-05" db="EMBL/GenBank/DDBJ databases">
        <title>OgluRS3 (Oryza glumaepatula Reference Sequence Version 3).</title>
        <authorList>
            <person name="Zhang J."/>
            <person name="Kudrna D."/>
            <person name="Lee S."/>
            <person name="Talag J."/>
            <person name="Welchert J."/>
            <person name="Wing R.A."/>
        </authorList>
    </citation>
    <scope>NUCLEOTIDE SEQUENCE [LARGE SCALE GENOMIC DNA]</scope>
</reference>
<sequence>MAKFHLQTLIRKRGHRPGTCVQVSVIQSDRDVNNKVGTDQITAAHRCATLLAKDAVAVLLRIRGDVLKLLAVQAQRKPY</sequence>
<dbReference type="Proteomes" id="UP000026961">
    <property type="component" value="Chromosome 6"/>
</dbReference>